<evidence type="ECO:0008006" key="4">
    <source>
        <dbReference type="Google" id="ProtNLM"/>
    </source>
</evidence>
<protein>
    <recommendedName>
        <fullName evidence="4">TonB family protein</fullName>
    </recommendedName>
</protein>
<evidence type="ECO:0000313" key="3">
    <source>
        <dbReference type="Proteomes" id="UP000268192"/>
    </source>
</evidence>
<name>A0A3S9B475_9HYPH</name>
<dbReference type="Proteomes" id="UP000268192">
    <property type="component" value="Chromosome"/>
</dbReference>
<keyword evidence="3" id="KW-1185">Reference proteome</keyword>
<organism evidence="2 3">
    <name type="scientific">Georhizobium profundi</name>
    <dbReference type="NCBI Taxonomy" id="2341112"/>
    <lineage>
        <taxon>Bacteria</taxon>
        <taxon>Pseudomonadati</taxon>
        <taxon>Pseudomonadota</taxon>
        <taxon>Alphaproteobacteria</taxon>
        <taxon>Hyphomicrobiales</taxon>
        <taxon>Rhizobiaceae</taxon>
        <taxon>Georhizobium</taxon>
    </lineage>
</organism>
<dbReference type="Gene3D" id="3.30.1150.10">
    <property type="match status" value="1"/>
</dbReference>
<sequence>MRSTLALLIFLPAVVTTAASAQGDAAQAIVERAASCWTTPQAMRGIRFAATVDVRVSEDGDVELLKISDVSPPTETAHALAADFAEAVERCGPYGVTGVTITLPLAWPL</sequence>
<proteinExistence type="predicted"/>
<dbReference type="AlphaFoldDB" id="A0A3S9B475"/>
<dbReference type="OrthoDB" id="9914104at2"/>
<reference evidence="2 3" key="1">
    <citation type="submission" date="2018-09" db="EMBL/GenBank/DDBJ databases">
        <title>Marinorhizobium profundi gen. nov., sp. nov., isolated from a deep-sea sediment sample from the New Britain Trench and proposal of Marinorhizobiaceae fam. nov. in the order Rhizobiales of the class Alphaproteobacteria.</title>
        <authorList>
            <person name="Cao J."/>
        </authorList>
    </citation>
    <scope>NUCLEOTIDE SEQUENCE [LARGE SCALE GENOMIC DNA]</scope>
    <source>
        <strain evidence="2 3">WS11</strain>
    </source>
</reference>
<dbReference type="RefSeq" id="WP_126010068.1">
    <property type="nucleotide sequence ID" value="NZ_CP032509.1"/>
</dbReference>
<feature type="chain" id="PRO_5019331448" description="TonB family protein" evidence="1">
    <location>
        <begin position="22"/>
        <end position="109"/>
    </location>
</feature>
<dbReference type="EMBL" id="CP032509">
    <property type="protein sequence ID" value="AZN71750.1"/>
    <property type="molecule type" value="Genomic_DNA"/>
</dbReference>
<feature type="signal peptide" evidence="1">
    <location>
        <begin position="1"/>
        <end position="21"/>
    </location>
</feature>
<dbReference type="KEGG" id="abaw:D5400_11110"/>
<accession>A0A3S9B475</accession>
<keyword evidence="1" id="KW-0732">Signal</keyword>
<evidence type="ECO:0000313" key="2">
    <source>
        <dbReference type="EMBL" id="AZN71750.1"/>
    </source>
</evidence>
<gene>
    <name evidence="2" type="ORF">D5400_11110</name>
</gene>
<evidence type="ECO:0000256" key="1">
    <source>
        <dbReference type="SAM" id="SignalP"/>
    </source>
</evidence>